<name>A0A6J1Q116_9HYME</name>
<evidence type="ECO:0000256" key="6">
    <source>
        <dbReference type="ARBA" id="ARBA00023242"/>
    </source>
</evidence>
<feature type="domain" description="DUF1907" evidence="7">
    <location>
        <begin position="1"/>
        <end position="172"/>
    </location>
</feature>
<sequence>MLTEPNQMMCSFMGNFFVSEGRQGNVLRVLAKGRVPDLDIISIMQNIFCGRFYDEGRLIALGGVLRMRNGRVAQNVMAEQYPPRVLSFIDLARSFQCHDIELESDLIAVGTIINTEPEILSEELRYGSPLPKRHHQFHSFSNYGAGGQFVNDITKDTIEYEGYFNLASKNYMWD</sequence>
<dbReference type="InterPro" id="IPR015021">
    <property type="entry name" value="C11orf54_DUF1907"/>
</dbReference>
<dbReference type="GO" id="GO:0008270">
    <property type="term" value="F:zinc ion binding"/>
    <property type="evidence" value="ECO:0007669"/>
    <property type="project" value="TreeGrafter"/>
</dbReference>
<keyword evidence="5" id="KW-0862">Zinc</keyword>
<evidence type="ECO:0000256" key="4">
    <source>
        <dbReference type="ARBA" id="ARBA00022801"/>
    </source>
</evidence>
<reference evidence="9" key="1">
    <citation type="submission" date="2025-08" db="UniProtKB">
        <authorList>
            <consortium name="RefSeq"/>
        </authorList>
    </citation>
    <scope>IDENTIFICATION</scope>
    <source>
        <tissue evidence="9">Whole body</tissue>
    </source>
</reference>
<keyword evidence="4 9" id="KW-0378">Hydrolase</keyword>
<organism evidence="8 9">
    <name type="scientific">Temnothorax curvispinosus</name>
    <dbReference type="NCBI Taxonomy" id="300111"/>
    <lineage>
        <taxon>Eukaryota</taxon>
        <taxon>Metazoa</taxon>
        <taxon>Ecdysozoa</taxon>
        <taxon>Arthropoda</taxon>
        <taxon>Hexapoda</taxon>
        <taxon>Insecta</taxon>
        <taxon>Pterygota</taxon>
        <taxon>Neoptera</taxon>
        <taxon>Endopterygota</taxon>
        <taxon>Hymenoptera</taxon>
        <taxon>Apocrita</taxon>
        <taxon>Aculeata</taxon>
        <taxon>Formicoidea</taxon>
        <taxon>Formicidae</taxon>
        <taxon>Myrmicinae</taxon>
        <taxon>Temnothorax</taxon>
    </lineage>
</organism>
<dbReference type="GO" id="GO:0016788">
    <property type="term" value="F:hydrolase activity, acting on ester bonds"/>
    <property type="evidence" value="ECO:0007669"/>
    <property type="project" value="TreeGrafter"/>
</dbReference>
<evidence type="ECO:0000256" key="1">
    <source>
        <dbReference type="ARBA" id="ARBA00004123"/>
    </source>
</evidence>
<dbReference type="AlphaFoldDB" id="A0A6J1Q116"/>
<evidence type="ECO:0000313" key="9">
    <source>
        <dbReference type="RefSeq" id="XP_024875829.1"/>
    </source>
</evidence>
<dbReference type="RefSeq" id="XP_024875829.1">
    <property type="nucleotide sequence ID" value="XM_025020061.1"/>
</dbReference>
<comment type="subcellular location">
    <subcellularLocation>
        <location evidence="1">Nucleus</location>
    </subcellularLocation>
</comment>
<keyword evidence="6" id="KW-0539">Nucleus</keyword>
<keyword evidence="3" id="KW-0479">Metal-binding</keyword>
<dbReference type="OrthoDB" id="5119241at2759"/>
<protein>
    <submittedName>
        <fullName evidence="9">Ester hydrolase C11orf54 homolog</fullName>
    </submittedName>
</protein>
<evidence type="ECO:0000259" key="7">
    <source>
        <dbReference type="SMART" id="SM01168"/>
    </source>
</evidence>
<comment type="subunit">
    <text evidence="2">Monomer.</text>
</comment>
<evidence type="ECO:0000256" key="5">
    <source>
        <dbReference type="ARBA" id="ARBA00022833"/>
    </source>
</evidence>
<evidence type="ECO:0000256" key="2">
    <source>
        <dbReference type="ARBA" id="ARBA00011245"/>
    </source>
</evidence>
<accession>A0A6J1Q116</accession>
<dbReference type="GO" id="GO:0005634">
    <property type="term" value="C:nucleus"/>
    <property type="evidence" value="ECO:0007669"/>
    <property type="project" value="UniProtKB-SubCell"/>
</dbReference>
<evidence type="ECO:0000313" key="8">
    <source>
        <dbReference type="Proteomes" id="UP000504618"/>
    </source>
</evidence>
<dbReference type="SUPFAM" id="SSF117856">
    <property type="entry name" value="AF0104/ALDC/Ptd012-like"/>
    <property type="match status" value="1"/>
</dbReference>
<dbReference type="Pfam" id="PF08925">
    <property type="entry name" value="DUF1907"/>
    <property type="match status" value="1"/>
</dbReference>
<gene>
    <name evidence="9" type="primary">LOC112457152</name>
</gene>
<keyword evidence="8" id="KW-1185">Reference proteome</keyword>
<dbReference type="PANTHER" id="PTHR13204:SF1">
    <property type="entry name" value="ESTER HYDROLASE C11ORF54"/>
    <property type="match status" value="1"/>
</dbReference>
<dbReference type="Proteomes" id="UP000504618">
    <property type="component" value="Unplaced"/>
</dbReference>
<dbReference type="GeneID" id="112457152"/>
<evidence type="ECO:0000256" key="3">
    <source>
        <dbReference type="ARBA" id="ARBA00022723"/>
    </source>
</evidence>
<proteinExistence type="predicted"/>
<dbReference type="PANTHER" id="PTHR13204">
    <property type="entry name" value="PTD012 PROTEIN"/>
    <property type="match status" value="1"/>
</dbReference>
<dbReference type="SMART" id="SM01168">
    <property type="entry name" value="DUF1907"/>
    <property type="match status" value="1"/>
</dbReference>